<feature type="chain" id="PRO_5015728162" evidence="1">
    <location>
        <begin position="22"/>
        <end position="395"/>
    </location>
</feature>
<dbReference type="OrthoDB" id="286604at2"/>
<evidence type="ECO:0000313" key="2">
    <source>
        <dbReference type="EMBL" id="PQO37436.1"/>
    </source>
</evidence>
<reference evidence="2 3" key="1">
    <citation type="submission" date="2018-02" db="EMBL/GenBank/DDBJ databases">
        <title>Comparative genomes isolates from brazilian mangrove.</title>
        <authorList>
            <person name="Araujo J.E."/>
            <person name="Taketani R.G."/>
            <person name="Silva M.C.P."/>
            <person name="Loureco M.V."/>
            <person name="Andreote F.D."/>
        </authorList>
    </citation>
    <scope>NUCLEOTIDE SEQUENCE [LARGE SCALE GENOMIC DNA]</scope>
    <source>
        <strain evidence="2 3">Hex-1 MGV</strain>
    </source>
</reference>
<organism evidence="2 3">
    <name type="scientific">Blastopirellula marina</name>
    <dbReference type="NCBI Taxonomy" id="124"/>
    <lineage>
        <taxon>Bacteria</taxon>
        <taxon>Pseudomonadati</taxon>
        <taxon>Planctomycetota</taxon>
        <taxon>Planctomycetia</taxon>
        <taxon>Pirellulales</taxon>
        <taxon>Pirellulaceae</taxon>
        <taxon>Blastopirellula</taxon>
    </lineage>
</organism>
<keyword evidence="1" id="KW-0732">Signal</keyword>
<accession>A0A2S8FZ23</accession>
<dbReference type="RefSeq" id="WP_105328685.1">
    <property type="nucleotide sequence ID" value="NZ_PUHY01000005.1"/>
</dbReference>
<protein>
    <submittedName>
        <fullName evidence="2">Uncharacterized protein</fullName>
    </submittedName>
</protein>
<proteinExistence type="predicted"/>
<dbReference type="AlphaFoldDB" id="A0A2S8FZ23"/>
<evidence type="ECO:0000313" key="3">
    <source>
        <dbReference type="Proteomes" id="UP000238322"/>
    </source>
</evidence>
<name>A0A2S8FZ23_9BACT</name>
<gene>
    <name evidence="2" type="ORF">C5Y83_05695</name>
</gene>
<dbReference type="Proteomes" id="UP000238322">
    <property type="component" value="Unassembled WGS sequence"/>
</dbReference>
<feature type="signal peptide" evidence="1">
    <location>
        <begin position="1"/>
        <end position="21"/>
    </location>
</feature>
<dbReference type="EMBL" id="PUHY01000005">
    <property type="protein sequence ID" value="PQO37436.1"/>
    <property type="molecule type" value="Genomic_DNA"/>
</dbReference>
<comment type="caution">
    <text evidence="2">The sequence shown here is derived from an EMBL/GenBank/DDBJ whole genome shotgun (WGS) entry which is preliminary data.</text>
</comment>
<evidence type="ECO:0000256" key="1">
    <source>
        <dbReference type="SAM" id="SignalP"/>
    </source>
</evidence>
<sequence length="395" mass="43226">MILRISVTLAVFAILICPTLAADPPSEEKPPQVWSGKQQDESLLKKFTPKTEFIADADAWEKLWKAWRPGEELPKIDFSKSLVLVGTAYGPNRANMRPMTDDDGNLKFVVFSTKIGGPGFGYTLMVVDRDGIKTVNGHAVPAVDEDSSPAKVADSIKVTVVGTLRTGLVAIGGETTGTTITSNGVTWELDFGKHTEMRDQAEKLDGNQVVVTGTLQRRAGVEVAERWIVTVSKLKRAGEENTSAVPATNDSLMASVAQPGTEIRFLTEDATTVIDITSESGLGKLSIDRKSKDWPKQIHVRLHLHGLESFQAARNDGVFEWSIASGGDHGQRMTWRSGREHSKLVPSSSSYTEVKMVGGDSIPLKNGYFEVPLPEALFATNPDQISLRWIDFYRN</sequence>